<gene>
    <name evidence="2" type="ORF">AVEN_26629_1</name>
</gene>
<protein>
    <submittedName>
        <fullName evidence="2">Uncharacterized protein</fullName>
    </submittedName>
</protein>
<sequence length="104" mass="11930">VVKLRKLPTQAVFKPAHSKQQATNGVESAATELEVVKRKKLKSGTYRSKSPLDDAMPTKDDNVKKQWYLQYIKEKHEKKKLSSFKENEENAEPLKKMIQPYLGG</sequence>
<evidence type="ECO:0000256" key="1">
    <source>
        <dbReference type="SAM" id="MobiDB-lite"/>
    </source>
</evidence>
<dbReference type="AlphaFoldDB" id="A0A4Y2AZW3"/>
<evidence type="ECO:0000313" key="3">
    <source>
        <dbReference type="Proteomes" id="UP000499080"/>
    </source>
</evidence>
<evidence type="ECO:0000313" key="2">
    <source>
        <dbReference type="EMBL" id="GBL85343.1"/>
    </source>
</evidence>
<proteinExistence type="predicted"/>
<reference evidence="2 3" key="1">
    <citation type="journal article" date="2019" name="Sci. Rep.">
        <title>Orb-weaving spider Araneus ventricosus genome elucidates the spidroin gene catalogue.</title>
        <authorList>
            <person name="Kono N."/>
            <person name="Nakamura H."/>
            <person name="Ohtoshi R."/>
            <person name="Moran D.A.P."/>
            <person name="Shinohara A."/>
            <person name="Yoshida Y."/>
            <person name="Fujiwara M."/>
            <person name="Mori M."/>
            <person name="Tomita M."/>
            <person name="Arakawa K."/>
        </authorList>
    </citation>
    <scope>NUCLEOTIDE SEQUENCE [LARGE SCALE GENOMIC DNA]</scope>
</reference>
<feature type="non-terminal residue" evidence="2">
    <location>
        <position position="1"/>
    </location>
</feature>
<feature type="compositionally biased region" description="Basic and acidic residues" evidence="1">
    <location>
        <begin position="83"/>
        <end position="95"/>
    </location>
</feature>
<accession>A0A4Y2AZW3</accession>
<feature type="region of interest" description="Disordered" evidence="1">
    <location>
        <begin position="82"/>
        <end position="104"/>
    </location>
</feature>
<name>A0A4Y2AZW3_ARAVE</name>
<dbReference type="EMBL" id="BGPR01081987">
    <property type="protein sequence ID" value="GBL85343.1"/>
    <property type="molecule type" value="Genomic_DNA"/>
</dbReference>
<organism evidence="2 3">
    <name type="scientific">Araneus ventricosus</name>
    <name type="common">Orbweaver spider</name>
    <name type="synonym">Epeira ventricosa</name>
    <dbReference type="NCBI Taxonomy" id="182803"/>
    <lineage>
        <taxon>Eukaryota</taxon>
        <taxon>Metazoa</taxon>
        <taxon>Ecdysozoa</taxon>
        <taxon>Arthropoda</taxon>
        <taxon>Chelicerata</taxon>
        <taxon>Arachnida</taxon>
        <taxon>Araneae</taxon>
        <taxon>Araneomorphae</taxon>
        <taxon>Entelegynae</taxon>
        <taxon>Araneoidea</taxon>
        <taxon>Araneidae</taxon>
        <taxon>Araneus</taxon>
    </lineage>
</organism>
<dbReference type="Proteomes" id="UP000499080">
    <property type="component" value="Unassembled WGS sequence"/>
</dbReference>
<keyword evidence="3" id="KW-1185">Reference proteome</keyword>
<comment type="caution">
    <text evidence="2">The sequence shown here is derived from an EMBL/GenBank/DDBJ whole genome shotgun (WGS) entry which is preliminary data.</text>
</comment>